<dbReference type="EMBL" id="WOCE01000015">
    <property type="protein sequence ID" value="KAE9598218.1"/>
    <property type="molecule type" value="Genomic_DNA"/>
</dbReference>
<organism evidence="1 2">
    <name type="scientific">Lupinus albus</name>
    <name type="common">White lupine</name>
    <name type="synonym">Lupinus termis</name>
    <dbReference type="NCBI Taxonomy" id="3870"/>
    <lineage>
        <taxon>Eukaryota</taxon>
        <taxon>Viridiplantae</taxon>
        <taxon>Streptophyta</taxon>
        <taxon>Embryophyta</taxon>
        <taxon>Tracheophyta</taxon>
        <taxon>Spermatophyta</taxon>
        <taxon>Magnoliopsida</taxon>
        <taxon>eudicotyledons</taxon>
        <taxon>Gunneridae</taxon>
        <taxon>Pentapetalae</taxon>
        <taxon>rosids</taxon>
        <taxon>fabids</taxon>
        <taxon>Fabales</taxon>
        <taxon>Fabaceae</taxon>
        <taxon>Papilionoideae</taxon>
        <taxon>50 kb inversion clade</taxon>
        <taxon>genistoids sensu lato</taxon>
        <taxon>core genistoids</taxon>
        <taxon>Genisteae</taxon>
        <taxon>Lupinus</taxon>
    </lineage>
</organism>
<sequence length="71" mass="7916">MASDCRKIKKVLGVEPRNPTQKKVDNVSKVAKNLHPELVINLENVIALERVVSTLVQEVQIDCDTEVSCET</sequence>
<evidence type="ECO:0000313" key="2">
    <source>
        <dbReference type="Proteomes" id="UP000447434"/>
    </source>
</evidence>
<protein>
    <submittedName>
        <fullName evidence="1">Uncharacterized protein</fullName>
    </submittedName>
</protein>
<proteinExistence type="predicted"/>
<dbReference type="AlphaFoldDB" id="A0A6A4PD83"/>
<keyword evidence="2" id="KW-1185">Reference proteome</keyword>
<gene>
    <name evidence="1" type="ORF">Lalb_Chr15g0078201</name>
</gene>
<evidence type="ECO:0000313" key="1">
    <source>
        <dbReference type="EMBL" id="KAE9598218.1"/>
    </source>
</evidence>
<reference evidence="2" key="1">
    <citation type="journal article" date="2020" name="Nat. Commun.">
        <title>Genome sequence of the cluster root forming white lupin.</title>
        <authorList>
            <person name="Hufnagel B."/>
            <person name="Marques A."/>
            <person name="Soriano A."/>
            <person name="Marques L."/>
            <person name="Divol F."/>
            <person name="Doumas P."/>
            <person name="Sallet E."/>
            <person name="Mancinotti D."/>
            <person name="Carrere S."/>
            <person name="Marande W."/>
            <person name="Arribat S."/>
            <person name="Keller J."/>
            <person name="Huneau C."/>
            <person name="Blein T."/>
            <person name="Aime D."/>
            <person name="Laguerre M."/>
            <person name="Taylor J."/>
            <person name="Schubert V."/>
            <person name="Nelson M."/>
            <person name="Geu-Flores F."/>
            <person name="Crespi M."/>
            <person name="Gallardo-Guerrero K."/>
            <person name="Delaux P.-M."/>
            <person name="Salse J."/>
            <person name="Berges H."/>
            <person name="Guyot R."/>
            <person name="Gouzy J."/>
            <person name="Peret B."/>
        </authorList>
    </citation>
    <scope>NUCLEOTIDE SEQUENCE [LARGE SCALE GENOMIC DNA]</scope>
    <source>
        <strain evidence="2">cv. Amiga</strain>
    </source>
</reference>
<comment type="caution">
    <text evidence="1">The sequence shown here is derived from an EMBL/GenBank/DDBJ whole genome shotgun (WGS) entry which is preliminary data.</text>
</comment>
<name>A0A6A4PD83_LUPAL</name>
<dbReference type="Proteomes" id="UP000447434">
    <property type="component" value="Chromosome 15"/>
</dbReference>
<accession>A0A6A4PD83</accession>